<evidence type="ECO:0008006" key="3">
    <source>
        <dbReference type="Google" id="ProtNLM"/>
    </source>
</evidence>
<organism evidence="1 2">
    <name type="scientific">Nonomuraea turkmeniaca</name>
    <dbReference type="NCBI Taxonomy" id="103838"/>
    <lineage>
        <taxon>Bacteria</taxon>
        <taxon>Bacillati</taxon>
        <taxon>Actinomycetota</taxon>
        <taxon>Actinomycetes</taxon>
        <taxon>Streptosporangiales</taxon>
        <taxon>Streptosporangiaceae</taxon>
        <taxon>Nonomuraea</taxon>
    </lineage>
</organism>
<keyword evidence="2" id="KW-1185">Reference proteome</keyword>
<proteinExistence type="predicted"/>
<accession>A0A5S4F0I4</accession>
<protein>
    <recommendedName>
        <fullName evidence="3">Haem-binding uptake Tiki superfamily ChaN domain-containing protein</fullName>
    </recommendedName>
</protein>
<dbReference type="OrthoDB" id="3524210at2"/>
<dbReference type="EMBL" id="VCKY01000228">
    <property type="protein sequence ID" value="TMR09541.1"/>
    <property type="molecule type" value="Genomic_DNA"/>
</dbReference>
<sequence>MPSVDTPDSLLRAVAEFDTDDYELAVEPAALDRAERSLDESGLLLLGELHGVRENPLIILALMRLLGLTNLALEWPRELAPQLDLYLADGTGLNHPWWWFGEGTVTAGHLAVLKKIDGVRVTLFDEVMRAGDWSERDASMARRVLAANVEPALVVTGNAHTLTSPTDLGMSMGACLAAERPSLESVRIDYGTGSFYNLEPRHVQAPCAALGVPEFGEATVPHLPLELLWERLER</sequence>
<evidence type="ECO:0000313" key="2">
    <source>
        <dbReference type="Proteomes" id="UP000309128"/>
    </source>
</evidence>
<gene>
    <name evidence="1" type="ORF">ETD86_43095</name>
</gene>
<name>A0A5S4F0I4_9ACTN</name>
<dbReference type="Proteomes" id="UP000309128">
    <property type="component" value="Unassembled WGS sequence"/>
</dbReference>
<evidence type="ECO:0000313" key="1">
    <source>
        <dbReference type="EMBL" id="TMR09541.1"/>
    </source>
</evidence>
<dbReference type="RefSeq" id="WP_138672408.1">
    <property type="nucleotide sequence ID" value="NZ_VCKY01000228.1"/>
</dbReference>
<reference evidence="1 2" key="1">
    <citation type="submission" date="2019-05" db="EMBL/GenBank/DDBJ databases">
        <title>Draft genome sequence of Nonomuraea turkmeniaca DSM 43926.</title>
        <authorList>
            <person name="Saricaoglu S."/>
            <person name="Isik K."/>
        </authorList>
    </citation>
    <scope>NUCLEOTIDE SEQUENCE [LARGE SCALE GENOMIC DNA]</scope>
    <source>
        <strain evidence="1 2">DSM 43926</strain>
    </source>
</reference>
<comment type="caution">
    <text evidence="1">The sequence shown here is derived from an EMBL/GenBank/DDBJ whole genome shotgun (WGS) entry which is preliminary data.</text>
</comment>
<dbReference type="AlphaFoldDB" id="A0A5S4F0I4"/>